<keyword evidence="2" id="KW-1185">Reference proteome</keyword>
<accession>A0A1G9I0Q2</accession>
<dbReference type="EMBL" id="FNGP01000001">
    <property type="protein sequence ID" value="SDL18504.1"/>
    <property type="molecule type" value="Genomic_DNA"/>
</dbReference>
<organism evidence="1 2">
    <name type="scientific">Tessaracoccus oleiagri</name>
    <dbReference type="NCBI Taxonomy" id="686624"/>
    <lineage>
        <taxon>Bacteria</taxon>
        <taxon>Bacillati</taxon>
        <taxon>Actinomycetota</taxon>
        <taxon>Actinomycetes</taxon>
        <taxon>Propionibacteriales</taxon>
        <taxon>Propionibacteriaceae</taxon>
        <taxon>Tessaracoccus</taxon>
    </lineage>
</organism>
<gene>
    <name evidence="1" type="ORF">SAMN04488242_0636</name>
</gene>
<protein>
    <submittedName>
        <fullName evidence="1">Uncharacterized protein</fullName>
    </submittedName>
</protein>
<evidence type="ECO:0000313" key="1">
    <source>
        <dbReference type="EMBL" id="SDL18504.1"/>
    </source>
</evidence>
<reference evidence="1 2" key="1">
    <citation type="submission" date="2016-10" db="EMBL/GenBank/DDBJ databases">
        <authorList>
            <person name="de Groot N.N."/>
        </authorList>
    </citation>
    <scope>NUCLEOTIDE SEQUENCE [LARGE SCALE GENOMIC DNA]</scope>
    <source>
        <strain evidence="1 2">CGMCC 1.9159</strain>
    </source>
</reference>
<dbReference type="Proteomes" id="UP000199475">
    <property type="component" value="Unassembled WGS sequence"/>
</dbReference>
<name>A0A1G9I0Q2_9ACTN</name>
<proteinExistence type="predicted"/>
<sequence length="313" mass="34940">MPRLTWPSARTLPWGLERMVAARVLPHLEAATDSIEWGSWWVSTQGSRSIAEGNVQNWDYSTAITFELQPAVDKDVFLESTGLDDLDLCEIVAIAECAATGYRHATRHNLAEMFSSSEKVLAIEPSPSTLAQSVRLMAHVVLARNLDRVPNNVASRRGARLAQSTPITLQLEGDGSRFPTEAVSFRSLGLDEALWSLRYDLSQPEEMFTTAVRLFINTDHPRAEQLLDGSHPEATLIKSALETDIVRQLLAGAAEFSDLFIRRDWPEASTGETLESLAESFFGHSLEELLRRRSLDLIEFERLLQARTDMFGA</sequence>
<dbReference type="AlphaFoldDB" id="A0A1G9I0Q2"/>
<evidence type="ECO:0000313" key="2">
    <source>
        <dbReference type="Proteomes" id="UP000199475"/>
    </source>
</evidence>
<dbReference type="STRING" id="686624.SAMN04488242_0636"/>